<feature type="transmembrane region" description="Helical" evidence="6">
    <location>
        <begin position="185"/>
        <end position="203"/>
    </location>
</feature>
<dbReference type="KEGG" id="dov:DSCO28_11240"/>
<dbReference type="PANTHER" id="PTHR30482">
    <property type="entry name" value="HIGH-AFFINITY BRANCHED-CHAIN AMINO ACID TRANSPORT SYSTEM PERMEASE"/>
    <property type="match status" value="1"/>
</dbReference>
<keyword evidence="4 6" id="KW-1133">Transmembrane helix</keyword>
<dbReference type="GO" id="GO:0005886">
    <property type="term" value="C:plasma membrane"/>
    <property type="evidence" value="ECO:0007669"/>
    <property type="project" value="UniProtKB-SubCell"/>
</dbReference>
<dbReference type="RefSeq" id="WP_231714069.1">
    <property type="nucleotide sequence ID" value="NZ_AP021876.1"/>
</dbReference>
<evidence type="ECO:0008006" key="9">
    <source>
        <dbReference type="Google" id="ProtNLM"/>
    </source>
</evidence>
<evidence type="ECO:0000313" key="8">
    <source>
        <dbReference type="Proteomes" id="UP000425960"/>
    </source>
</evidence>
<dbReference type="Proteomes" id="UP000425960">
    <property type="component" value="Chromosome"/>
</dbReference>
<evidence type="ECO:0000256" key="6">
    <source>
        <dbReference type="SAM" id="Phobius"/>
    </source>
</evidence>
<evidence type="ECO:0000256" key="4">
    <source>
        <dbReference type="ARBA" id="ARBA00022989"/>
    </source>
</evidence>
<dbReference type="Pfam" id="PF02653">
    <property type="entry name" value="BPD_transp_2"/>
    <property type="match status" value="1"/>
</dbReference>
<evidence type="ECO:0000256" key="1">
    <source>
        <dbReference type="ARBA" id="ARBA00004651"/>
    </source>
</evidence>
<dbReference type="AlphaFoldDB" id="A0A5K7ZEI1"/>
<dbReference type="CDD" id="cd06581">
    <property type="entry name" value="TM_PBP1_LivM_like"/>
    <property type="match status" value="1"/>
</dbReference>
<feature type="transmembrane region" description="Helical" evidence="6">
    <location>
        <begin position="125"/>
        <end position="146"/>
    </location>
</feature>
<dbReference type="GO" id="GO:0015658">
    <property type="term" value="F:branched-chain amino acid transmembrane transporter activity"/>
    <property type="evidence" value="ECO:0007669"/>
    <property type="project" value="InterPro"/>
</dbReference>
<feature type="transmembrane region" description="Helical" evidence="6">
    <location>
        <begin position="338"/>
        <end position="358"/>
    </location>
</feature>
<feature type="transmembrane region" description="Helical" evidence="6">
    <location>
        <begin position="223"/>
        <end position="243"/>
    </location>
</feature>
<feature type="transmembrane region" description="Helical" evidence="6">
    <location>
        <begin position="250"/>
        <end position="268"/>
    </location>
</feature>
<dbReference type="PANTHER" id="PTHR30482:SF10">
    <property type="entry name" value="HIGH-AFFINITY BRANCHED-CHAIN AMINO ACID TRANSPORT PROTEIN BRAE"/>
    <property type="match status" value="1"/>
</dbReference>
<dbReference type="InterPro" id="IPR001851">
    <property type="entry name" value="ABC_transp_permease"/>
</dbReference>
<feature type="transmembrane region" description="Helical" evidence="6">
    <location>
        <begin position="378"/>
        <end position="399"/>
    </location>
</feature>
<proteinExistence type="predicted"/>
<keyword evidence="2" id="KW-1003">Cell membrane</keyword>
<comment type="subcellular location">
    <subcellularLocation>
        <location evidence="1">Cell membrane</location>
        <topology evidence="1">Multi-pass membrane protein</topology>
    </subcellularLocation>
</comment>
<keyword evidence="3 6" id="KW-0812">Transmembrane</keyword>
<feature type="transmembrane region" description="Helical" evidence="6">
    <location>
        <begin position="288"/>
        <end position="307"/>
    </location>
</feature>
<feature type="transmembrane region" description="Helical" evidence="6">
    <location>
        <begin position="93"/>
        <end position="113"/>
    </location>
</feature>
<sequence length="447" mass="48320">MDQTATLHPTEGMFLRIGHFFKPVPLMGYLVGFLVCVLWEQLAGDGLSAILGLPKMPVLFGILTIFKVVAGVVNLLIKGDAFDWATLVQIPTALVYLTVIYLVPLTLVCRLSVKPANTLARFLQGFPLIVTALVQLGLMYAVLHIWAGVSDYRLITLKLTLIAVLFTLSLNIINGYMGEFSCSHPGFMAIGAYMTSLFTVGLFTSDKVLGDAVFSVGAAYLSFPLALIFGGLMAALGALIVAIPSFKTRGDYLAIISLAFLFIVKSFFENMQSLGGSRGIGGQPNWATLPVIFITVAFGVWTINNFVTSTMGKALNAVRDDETAAEAMTVDTRKTKMAAFLFGAFWAGVAGGLLAHVLRYVNPAMFSVQKLAEVLAMVYFGGLNSVYGSIVGAVSISLLGEALRPLEILKWIVIPLLLILVMVYRPTGLIAFKEFDVRQVFGPKEVD</sequence>
<evidence type="ECO:0000256" key="3">
    <source>
        <dbReference type="ARBA" id="ARBA00022692"/>
    </source>
</evidence>
<organism evidence="7 8">
    <name type="scientific">Desulfosarcina ovata subsp. sediminis</name>
    <dbReference type="NCBI Taxonomy" id="885957"/>
    <lineage>
        <taxon>Bacteria</taxon>
        <taxon>Pseudomonadati</taxon>
        <taxon>Thermodesulfobacteriota</taxon>
        <taxon>Desulfobacteria</taxon>
        <taxon>Desulfobacterales</taxon>
        <taxon>Desulfosarcinaceae</taxon>
        <taxon>Desulfosarcina</taxon>
    </lineage>
</organism>
<feature type="transmembrane region" description="Helical" evidence="6">
    <location>
        <begin position="152"/>
        <end position="173"/>
    </location>
</feature>
<protein>
    <recommendedName>
        <fullName evidence="9">Branched-chain amino acid ABC transporter permease</fullName>
    </recommendedName>
</protein>
<evidence type="ECO:0000313" key="7">
    <source>
        <dbReference type="EMBL" id="BBO80558.1"/>
    </source>
</evidence>
<feature type="transmembrane region" description="Helical" evidence="6">
    <location>
        <begin position="20"/>
        <end position="39"/>
    </location>
</feature>
<dbReference type="InterPro" id="IPR043428">
    <property type="entry name" value="LivM-like"/>
</dbReference>
<feature type="transmembrane region" description="Helical" evidence="6">
    <location>
        <begin position="59"/>
        <end position="77"/>
    </location>
</feature>
<reference evidence="7 8" key="1">
    <citation type="submission" date="2019-11" db="EMBL/GenBank/DDBJ databases">
        <title>Comparative genomics of hydrocarbon-degrading Desulfosarcina strains.</title>
        <authorList>
            <person name="Watanabe M."/>
            <person name="Kojima H."/>
            <person name="Fukui M."/>
        </authorList>
    </citation>
    <scope>NUCLEOTIDE SEQUENCE [LARGE SCALE GENOMIC DNA]</scope>
    <source>
        <strain evidence="7 8">28bB2T</strain>
    </source>
</reference>
<dbReference type="EMBL" id="AP021876">
    <property type="protein sequence ID" value="BBO80558.1"/>
    <property type="molecule type" value="Genomic_DNA"/>
</dbReference>
<evidence type="ECO:0000256" key="2">
    <source>
        <dbReference type="ARBA" id="ARBA00022475"/>
    </source>
</evidence>
<feature type="transmembrane region" description="Helical" evidence="6">
    <location>
        <begin position="411"/>
        <end position="432"/>
    </location>
</feature>
<keyword evidence="5 6" id="KW-0472">Membrane</keyword>
<name>A0A5K7ZEI1_9BACT</name>
<gene>
    <name evidence="7" type="ORF">DSCO28_11240</name>
</gene>
<accession>A0A5K7ZEI1</accession>
<evidence type="ECO:0000256" key="5">
    <source>
        <dbReference type="ARBA" id="ARBA00023136"/>
    </source>
</evidence>